<dbReference type="AlphaFoldDB" id="A0A379U3C5"/>
<reference evidence="3 4" key="1">
    <citation type="submission" date="2018-06" db="EMBL/GenBank/DDBJ databases">
        <authorList>
            <consortium name="Pathogen Informatics"/>
            <person name="Doyle S."/>
        </authorList>
    </citation>
    <scope>NUCLEOTIDE SEQUENCE [LARGE SCALE GENOMIC DNA]</scope>
    <source>
        <strain evidence="3 4">NCTC10060</strain>
    </source>
</reference>
<feature type="compositionally biased region" description="Low complexity" evidence="1">
    <location>
        <begin position="236"/>
        <end position="247"/>
    </location>
</feature>
<evidence type="ECO:0000256" key="1">
    <source>
        <dbReference type="SAM" id="MobiDB-lite"/>
    </source>
</evidence>
<dbReference type="EMBL" id="UGXH01000003">
    <property type="protein sequence ID" value="SUG57321.1"/>
    <property type="molecule type" value="Genomic_DNA"/>
</dbReference>
<gene>
    <name evidence="3" type="ORF">NCTC10060_04535</name>
</gene>
<organism evidence="3 4">
    <name type="scientific">Salmonella diarizonae</name>
    <dbReference type="NCBI Taxonomy" id="59204"/>
    <lineage>
        <taxon>Bacteria</taxon>
        <taxon>Pseudomonadati</taxon>
        <taxon>Pseudomonadota</taxon>
        <taxon>Gammaproteobacteria</taxon>
        <taxon>Enterobacterales</taxon>
        <taxon>Enterobacteriaceae</taxon>
        <taxon>Salmonella</taxon>
    </lineage>
</organism>
<dbReference type="RefSeq" id="WP_136058484.1">
    <property type="nucleotide sequence ID" value="NZ_DACWWF010000003.1"/>
</dbReference>
<evidence type="ECO:0000313" key="3">
    <source>
        <dbReference type="EMBL" id="SUG57321.1"/>
    </source>
</evidence>
<accession>A0A379U3C5</accession>
<protein>
    <submittedName>
        <fullName evidence="3">Uncharacterized protein</fullName>
    </submittedName>
</protein>
<name>A0A379U3C5_SALDZ</name>
<feature type="region of interest" description="Disordered" evidence="1">
    <location>
        <begin position="34"/>
        <end position="82"/>
    </location>
</feature>
<evidence type="ECO:0000313" key="4">
    <source>
        <dbReference type="Proteomes" id="UP000254633"/>
    </source>
</evidence>
<feature type="region of interest" description="Disordered" evidence="1">
    <location>
        <begin position="230"/>
        <end position="330"/>
    </location>
</feature>
<keyword evidence="2" id="KW-0812">Transmembrane</keyword>
<feature type="compositionally biased region" description="Pro residues" evidence="1">
    <location>
        <begin position="61"/>
        <end position="79"/>
    </location>
</feature>
<proteinExistence type="predicted"/>
<keyword evidence="2" id="KW-1133">Transmembrane helix</keyword>
<evidence type="ECO:0000256" key="2">
    <source>
        <dbReference type="SAM" id="Phobius"/>
    </source>
</evidence>
<feature type="transmembrane region" description="Helical" evidence="2">
    <location>
        <begin position="465"/>
        <end position="483"/>
    </location>
</feature>
<dbReference type="Proteomes" id="UP000254633">
    <property type="component" value="Unassembled WGS sequence"/>
</dbReference>
<keyword evidence="2" id="KW-0472">Membrane</keyword>
<sequence length="494" mass="52706">MLVVVSIGLKGGATWTPDGWLGSFDSLVSTGNPAKAGFSPALDENGKKPVSSDTNPDNPDVNPPQPDVTPPEPDKPTPPSGSYLSQVLSDISHSTPAMLYSSFYFHYDFSSSLEDNKRVAQAFLQKLSDVTPPDYASVDRIKSMMDDWQKTYSYLRPSDAGPYYLWNATKFVGGEHRYRGAIYIAVYNCAEPDYKGNCPDEYKPLDIPDPNYASLNDYKNGITRCMRNPNDPSCHSSGDSSGDSGDSSGDHTVTTCSPGYHPDASRPGVCVSDNPGGGTGSDGGDQPDTCPPGSHHVPGSPDGSCTTDLNPNPGGGGGSGSGNTDNNDNGDVVAAINAFHADNNKNHKELMDDLNKKPADPDYTGMEGEFSSMVGGAMSGITDSVKSAWDAGKAAFGEGLSGIDSMLPDIKTSFDLPPGFEAASTGRCIPVVLDFDIKLVGIPDYHFHAVGTQVCLLYDKYIRPVLNFVLVILSFFVIHRLLVRSAEFLTDGRH</sequence>